<dbReference type="Proteomes" id="UP000050535">
    <property type="component" value="Unassembled WGS sequence"/>
</dbReference>
<comment type="caution">
    <text evidence="2">The sequence shown here is derived from an EMBL/GenBank/DDBJ whole genome shotgun (WGS) entry which is preliminary data.</text>
</comment>
<gene>
    <name evidence="2" type="ORF">SY89_00514</name>
</gene>
<evidence type="ECO:0000313" key="3">
    <source>
        <dbReference type="Proteomes" id="UP000050535"/>
    </source>
</evidence>
<protein>
    <submittedName>
        <fullName evidence="2">Uncharacterized protein</fullName>
    </submittedName>
</protein>
<keyword evidence="1" id="KW-1133">Transmembrane helix</keyword>
<dbReference type="Pfam" id="PF24004">
    <property type="entry name" value="Microp_archaea"/>
    <property type="match status" value="1"/>
</dbReference>
<keyword evidence="1" id="KW-0472">Membrane</keyword>
<reference evidence="3" key="1">
    <citation type="submission" date="2013-11" db="EMBL/GenBank/DDBJ databases">
        <authorList>
            <person name="Hoang H.T."/>
            <person name="Killian M.L."/>
            <person name="Madson D.M."/>
            <person name="Arruda P.H.E."/>
            <person name="Sun D."/>
            <person name="Schwartz K.J."/>
            <person name="Yoon K."/>
        </authorList>
    </citation>
    <scope>NUCLEOTIDE SEQUENCE [LARGE SCALE GENOMIC DNA]</scope>
    <source>
        <strain evidence="3">CDK2</strain>
    </source>
</reference>
<feature type="transmembrane region" description="Helical" evidence="1">
    <location>
        <begin position="7"/>
        <end position="28"/>
    </location>
</feature>
<dbReference type="EMBL" id="LGUC01000001">
    <property type="protein sequence ID" value="KPN29796.1"/>
    <property type="molecule type" value="Genomic_DNA"/>
</dbReference>
<name>A0A0P7HZJ9_9EURY</name>
<sequence>MSTATKIVTSTVGLSALLALALVFQIVLSSGA</sequence>
<keyword evidence="1" id="KW-0812">Transmembrane</keyword>
<evidence type="ECO:0000256" key="1">
    <source>
        <dbReference type="SAM" id="Phobius"/>
    </source>
</evidence>
<dbReference type="STRING" id="699431.SY89_00514"/>
<accession>A0A0P7HZJ9</accession>
<evidence type="ECO:0000313" key="2">
    <source>
        <dbReference type="EMBL" id="KPN29796.1"/>
    </source>
</evidence>
<dbReference type="AlphaFoldDB" id="A0A0P7HZJ9"/>
<keyword evidence="3" id="KW-1185">Reference proteome</keyword>
<organism evidence="2 3">
    <name type="scientific">Halolamina pelagica</name>
    <dbReference type="NCBI Taxonomy" id="699431"/>
    <lineage>
        <taxon>Archaea</taxon>
        <taxon>Methanobacteriati</taxon>
        <taxon>Methanobacteriota</taxon>
        <taxon>Stenosarchaea group</taxon>
        <taxon>Halobacteria</taxon>
        <taxon>Halobacteriales</taxon>
        <taxon>Haloferacaceae</taxon>
    </lineage>
</organism>
<proteinExistence type="predicted"/>
<dbReference type="InterPro" id="IPR056399">
    <property type="entry name" value="Microp_archaea"/>
</dbReference>